<dbReference type="AlphaFoldDB" id="A0A926FCV9"/>
<keyword evidence="3" id="KW-0067">ATP-binding</keyword>
<dbReference type="Gene3D" id="3.40.50.300">
    <property type="entry name" value="P-loop containing nucleotide triphosphate hydrolases"/>
    <property type="match status" value="1"/>
</dbReference>
<feature type="domain" description="IstB-like ATP-binding" evidence="2">
    <location>
        <begin position="180"/>
        <end position="299"/>
    </location>
</feature>
<keyword evidence="1" id="KW-0175">Coiled coil</keyword>
<dbReference type="GO" id="GO:0005524">
    <property type="term" value="F:ATP binding"/>
    <property type="evidence" value="ECO:0007669"/>
    <property type="project" value="UniProtKB-KW"/>
</dbReference>
<evidence type="ECO:0000313" key="4">
    <source>
        <dbReference type="Proteomes" id="UP000647416"/>
    </source>
</evidence>
<proteinExistence type="predicted"/>
<feature type="coiled-coil region" evidence="1">
    <location>
        <begin position="8"/>
        <end position="36"/>
    </location>
</feature>
<dbReference type="SUPFAM" id="SSF52540">
    <property type="entry name" value="P-loop containing nucleoside triphosphate hydrolases"/>
    <property type="match status" value="1"/>
</dbReference>
<dbReference type="NCBIfam" id="NF005304">
    <property type="entry name" value="PRK06835.1"/>
    <property type="match status" value="1"/>
</dbReference>
<name>A0A926FCV9_9FIRM</name>
<evidence type="ECO:0000259" key="2">
    <source>
        <dbReference type="Pfam" id="PF01695"/>
    </source>
</evidence>
<protein>
    <submittedName>
        <fullName evidence="3">ATP-binding protein</fullName>
    </submittedName>
</protein>
<accession>A0A926FCV9</accession>
<gene>
    <name evidence="3" type="ORF">H8706_03780</name>
</gene>
<dbReference type="PANTHER" id="PTHR30050:SF4">
    <property type="entry name" value="ATP-BINDING PROTEIN RV3427C IN INSERTION SEQUENCE-RELATED"/>
    <property type="match status" value="1"/>
</dbReference>
<sequence>MDIAKMLKQELSEEYFEKKERNENEYERKKEILYAEHPRLKEIDTDISLTALRCARKIIDKTRTAEDVSKEMLETLSLLKAEREEYIAKNNIDPSYINPSADCKICNDTGYADGKMCKCMKTRLVEKLYELSHMTDENKKCTFNKFKLDYYPDRDENNLGITPLENIKEVLMACKKFCENFSKNKRGIYISGNAGVGKTYLSCCIANYLISRGNTVLYQSAYRLFSFLEDYKFMRVDRNAFSQFYDYIYNCDMLIIDDLGTEFSTTFAKAAFFDIINSRADSKKSTVISSNLSLADLENFYSPRVKSRVNSSFLLLSILGEDIREKI</sequence>
<dbReference type="GO" id="GO:0006260">
    <property type="term" value="P:DNA replication"/>
    <property type="evidence" value="ECO:0007669"/>
    <property type="project" value="TreeGrafter"/>
</dbReference>
<evidence type="ECO:0000313" key="3">
    <source>
        <dbReference type="EMBL" id="MBC8595989.1"/>
    </source>
</evidence>
<dbReference type="InterPro" id="IPR002611">
    <property type="entry name" value="IstB_ATP-bd"/>
</dbReference>
<dbReference type="RefSeq" id="WP_262431560.1">
    <property type="nucleotide sequence ID" value="NZ_JACRTE010000003.1"/>
</dbReference>
<dbReference type="Pfam" id="PF01695">
    <property type="entry name" value="IstB_IS21"/>
    <property type="match status" value="1"/>
</dbReference>
<dbReference type="PANTHER" id="PTHR30050">
    <property type="entry name" value="CHROMOSOMAL REPLICATION INITIATOR PROTEIN DNAA"/>
    <property type="match status" value="1"/>
</dbReference>
<dbReference type="InterPro" id="IPR027417">
    <property type="entry name" value="P-loop_NTPase"/>
</dbReference>
<evidence type="ECO:0000256" key="1">
    <source>
        <dbReference type="SAM" id="Coils"/>
    </source>
</evidence>
<comment type="caution">
    <text evidence="3">The sequence shown here is derived from an EMBL/GenBank/DDBJ whole genome shotgun (WGS) entry which is preliminary data.</text>
</comment>
<reference evidence="3" key="1">
    <citation type="submission" date="2020-08" db="EMBL/GenBank/DDBJ databases">
        <title>Genome public.</title>
        <authorList>
            <person name="Liu C."/>
            <person name="Sun Q."/>
        </authorList>
    </citation>
    <scope>NUCLEOTIDE SEQUENCE</scope>
    <source>
        <strain evidence="3">NSJ-50</strain>
    </source>
</reference>
<organism evidence="3 4">
    <name type="scientific">Qingrenia yutianensis</name>
    <dbReference type="NCBI Taxonomy" id="2763676"/>
    <lineage>
        <taxon>Bacteria</taxon>
        <taxon>Bacillati</taxon>
        <taxon>Bacillota</taxon>
        <taxon>Clostridia</taxon>
        <taxon>Eubacteriales</taxon>
        <taxon>Oscillospiraceae</taxon>
        <taxon>Qingrenia</taxon>
    </lineage>
</organism>
<dbReference type="CDD" id="cd00009">
    <property type="entry name" value="AAA"/>
    <property type="match status" value="1"/>
</dbReference>
<dbReference type="EMBL" id="JACRTE010000003">
    <property type="protein sequence ID" value="MBC8595989.1"/>
    <property type="molecule type" value="Genomic_DNA"/>
</dbReference>
<dbReference type="Proteomes" id="UP000647416">
    <property type="component" value="Unassembled WGS sequence"/>
</dbReference>
<keyword evidence="3" id="KW-0547">Nucleotide-binding</keyword>
<keyword evidence="4" id="KW-1185">Reference proteome</keyword>